<feature type="domain" description="Transposase (putative) YhgA-like" evidence="1">
    <location>
        <begin position="8"/>
        <end position="149"/>
    </location>
</feature>
<protein>
    <submittedName>
        <fullName evidence="2">Rpn family recombination-promoting nuclease/putative transposase</fullName>
    </submittedName>
</protein>
<gene>
    <name evidence="2" type="ORF">IAC13_01495</name>
</gene>
<name>A0A9D9N6Q9_9FIRM</name>
<reference evidence="2" key="2">
    <citation type="journal article" date="2021" name="PeerJ">
        <title>Extensive microbial diversity within the chicken gut microbiome revealed by metagenomics and culture.</title>
        <authorList>
            <person name="Gilroy R."/>
            <person name="Ravi A."/>
            <person name="Getino M."/>
            <person name="Pursley I."/>
            <person name="Horton D.L."/>
            <person name="Alikhan N.F."/>
            <person name="Baker D."/>
            <person name="Gharbi K."/>
            <person name="Hall N."/>
            <person name="Watson M."/>
            <person name="Adriaenssens E.M."/>
            <person name="Foster-Nyarko E."/>
            <person name="Jarju S."/>
            <person name="Secka A."/>
            <person name="Antonio M."/>
            <person name="Oren A."/>
            <person name="Chaudhuri R.R."/>
            <person name="La Ragione R."/>
            <person name="Hildebrand F."/>
            <person name="Pallen M.J."/>
        </authorList>
    </citation>
    <scope>NUCLEOTIDE SEQUENCE</scope>
    <source>
        <strain evidence="2">E3-2379</strain>
    </source>
</reference>
<organism evidence="2 3">
    <name type="scientific">Candidatus Scybalomonas excrementavium</name>
    <dbReference type="NCBI Taxonomy" id="2840943"/>
    <lineage>
        <taxon>Bacteria</taxon>
        <taxon>Bacillati</taxon>
        <taxon>Bacillota</taxon>
        <taxon>Clostridia</taxon>
        <taxon>Lachnospirales</taxon>
        <taxon>Lachnospiraceae</taxon>
        <taxon>Lachnospiraceae incertae sedis</taxon>
        <taxon>Candidatus Scybalomonas</taxon>
    </lineage>
</organism>
<comment type="caution">
    <text evidence="2">The sequence shown here is derived from an EMBL/GenBank/DDBJ whole genome shotgun (WGS) entry which is preliminary data.</text>
</comment>
<dbReference type="AlphaFoldDB" id="A0A9D9N6Q9"/>
<dbReference type="EMBL" id="JADIML010000043">
    <property type="protein sequence ID" value="MBO8462586.1"/>
    <property type="molecule type" value="Genomic_DNA"/>
</dbReference>
<reference evidence="2" key="1">
    <citation type="submission" date="2020-10" db="EMBL/GenBank/DDBJ databases">
        <authorList>
            <person name="Gilroy R."/>
        </authorList>
    </citation>
    <scope>NUCLEOTIDE SEQUENCE</scope>
    <source>
        <strain evidence="2">E3-2379</strain>
    </source>
</reference>
<evidence type="ECO:0000313" key="3">
    <source>
        <dbReference type="Proteomes" id="UP000823618"/>
    </source>
</evidence>
<proteinExistence type="predicted"/>
<accession>A0A9D9N6Q9</accession>
<sequence>MENRQYKDSMFKNLFSIPEYSVELINALLDTNYAVTDIKNVTLSNVLKQDIYNDLAFLTSKNELIVLIEHQSTLNCNMPLRMLLYLVDEYKRIIDSNNFNLYRNKLIKLPTPKFFVIYTNEEAEEKSVLKLSDSFDGKTALELEVVCYNILKPNILNEKSKTLHDYAAFLQFVLSYLKHGKNLKEAIELAVMKCQKAEILKQYLKERKSEVFDMLALEFDIDKLKAASYEDGVEEGRAEGLAEGRKEIILAFFQSGISIEQIAKTVKLPEEKILEILEK</sequence>
<evidence type="ECO:0000259" key="1">
    <source>
        <dbReference type="Pfam" id="PF04754"/>
    </source>
</evidence>
<dbReference type="Pfam" id="PF04754">
    <property type="entry name" value="Transposase_31"/>
    <property type="match status" value="1"/>
</dbReference>
<evidence type="ECO:0000313" key="2">
    <source>
        <dbReference type="EMBL" id="MBO8462586.1"/>
    </source>
</evidence>
<dbReference type="InterPro" id="IPR006842">
    <property type="entry name" value="Transposase_31"/>
</dbReference>
<dbReference type="Proteomes" id="UP000823618">
    <property type="component" value="Unassembled WGS sequence"/>
</dbReference>